<sequence length="236" mass="28237">MKVNSFRQEKKVKDVTNRMSIKKKVISPEEVYRNRRKVILPSDKDPEFTYGIPTRPPSPFNKVISYHYYREFEKKQEEDKKNELIQKKKLRHEHYERMAAPANLLSNLAAKRVQKKEEDPRNLFKMKKFSHAEPKIDSWWTLPPGASTIAKFEDEYEKQHTFESDPISSQKSATTAIKKQRNNDTTEMITEENLPTEECYKSVQRDIYHQHHPCHCHDSHEENYYCEYDQDIPEEE</sequence>
<protein>
    <submittedName>
        <fullName evidence="2">Uncharacterized protein</fullName>
    </submittedName>
</protein>
<dbReference type="AlphaFoldDB" id="A0A1Y1V6W4"/>
<reference evidence="2 3" key="1">
    <citation type="submission" date="2016-08" db="EMBL/GenBank/DDBJ databases">
        <title>Genomes of anaerobic fungi encode conserved fungal cellulosomes for biomass hydrolysis.</title>
        <authorList>
            <consortium name="DOE Joint Genome Institute"/>
            <person name="Haitjema C.H."/>
            <person name="Gilmore S.P."/>
            <person name="Henske J.K."/>
            <person name="Solomon K.V."/>
            <person name="De Groot R."/>
            <person name="Kuo A."/>
            <person name="Mondo S.J."/>
            <person name="Salamov A.A."/>
            <person name="Labutti K."/>
            <person name="Zhao Z."/>
            <person name="Chiniquy J."/>
            <person name="Barry K."/>
            <person name="Brewer H.M."/>
            <person name="Purvine S.O."/>
            <person name="Wright A.T."/>
            <person name="Boxma B."/>
            <person name="Van Alen T."/>
            <person name="Hackstein J.H."/>
            <person name="Baker S.E."/>
            <person name="Grigoriev I.V."/>
            <person name="O'Malley M.A."/>
        </authorList>
    </citation>
    <scope>NUCLEOTIDE SEQUENCE [LARGE SCALE GENOMIC DNA]</scope>
    <source>
        <strain evidence="3">finn</strain>
    </source>
</reference>
<evidence type="ECO:0000313" key="3">
    <source>
        <dbReference type="Proteomes" id="UP000193719"/>
    </source>
</evidence>
<accession>A0A1Y1V6W4</accession>
<dbReference type="EMBL" id="MCFH01000027">
    <property type="protein sequence ID" value="ORX48461.1"/>
    <property type="molecule type" value="Genomic_DNA"/>
</dbReference>
<dbReference type="STRING" id="1754191.A0A1Y1V6W4"/>
<organism evidence="2 3">
    <name type="scientific">Piromyces finnis</name>
    <dbReference type="NCBI Taxonomy" id="1754191"/>
    <lineage>
        <taxon>Eukaryota</taxon>
        <taxon>Fungi</taxon>
        <taxon>Fungi incertae sedis</taxon>
        <taxon>Chytridiomycota</taxon>
        <taxon>Chytridiomycota incertae sedis</taxon>
        <taxon>Neocallimastigomycetes</taxon>
        <taxon>Neocallimastigales</taxon>
        <taxon>Neocallimastigaceae</taxon>
        <taxon>Piromyces</taxon>
    </lineage>
</organism>
<feature type="compositionally biased region" description="Polar residues" evidence="1">
    <location>
        <begin position="166"/>
        <end position="186"/>
    </location>
</feature>
<dbReference type="PANTHER" id="PTHR28617:SF1">
    <property type="entry name" value="CILIA- AND FLAGELLA-ASSOCIATED PROTEIN 77"/>
    <property type="match status" value="1"/>
</dbReference>
<reference evidence="2 3" key="2">
    <citation type="submission" date="2016-08" db="EMBL/GenBank/DDBJ databases">
        <title>Pervasive Adenine N6-methylation of Active Genes in Fungi.</title>
        <authorList>
            <consortium name="DOE Joint Genome Institute"/>
            <person name="Mondo S.J."/>
            <person name="Dannebaum R.O."/>
            <person name="Kuo R.C."/>
            <person name="Labutti K."/>
            <person name="Haridas S."/>
            <person name="Kuo A."/>
            <person name="Salamov A."/>
            <person name="Ahrendt S.R."/>
            <person name="Lipzen A."/>
            <person name="Sullivan W."/>
            <person name="Andreopoulos W.B."/>
            <person name="Clum A."/>
            <person name="Lindquist E."/>
            <person name="Daum C."/>
            <person name="Ramamoorthy G.K."/>
            <person name="Gryganskyi A."/>
            <person name="Culley D."/>
            <person name="Magnuson J.K."/>
            <person name="James T.Y."/>
            <person name="O'Malley M.A."/>
            <person name="Stajich J.E."/>
            <person name="Spatafora J.W."/>
            <person name="Visel A."/>
            <person name="Grigoriev I.V."/>
        </authorList>
    </citation>
    <scope>NUCLEOTIDE SEQUENCE [LARGE SCALE GENOMIC DNA]</scope>
    <source>
        <strain evidence="3">finn</strain>
    </source>
</reference>
<dbReference type="OrthoDB" id="532484at2759"/>
<proteinExistence type="predicted"/>
<dbReference type="Proteomes" id="UP000193719">
    <property type="component" value="Unassembled WGS sequence"/>
</dbReference>
<keyword evidence="3" id="KW-1185">Reference proteome</keyword>
<dbReference type="Pfam" id="PF14825">
    <property type="entry name" value="CFAP77"/>
    <property type="match status" value="1"/>
</dbReference>
<gene>
    <name evidence="2" type="ORF">BCR36DRAFT_398181</name>
</gene>
<evidence type="ECO:0000256" key="1">
    <source>
        <dbReference type="SAM" id="MobiDB-lite"/>
    </source>
</evidence>
<dbReference type="PANTHER" id="PTHR28617">
    <property type="entry name" value="CILIA- AND FLAGELLA-ASSOCIATED PROTEIN 77"/>
    <property type="match status" value="1"/>
</dbReference>
<name>A0A1Y1V6W4_9FUNG</name>
<feature type="region of interest" description="Disordered" evidence="1">
    <location>
        <begin position="164"/>
        <end position="186"/>
    </location>
</feature>
<evidence type="ECO:0000313" key="2">
    <source>
        <dbReference type="EMBL" id="ORX48461.1"/>
    </source>
</evidence>
<dbReference type="InterPro" id="IPR029147">
    <property type="entry name" value="CFAP77"/>
</dbReference>
<comment type="caution">
    <text evidence="2">The sequence shown here is derived from an EMBL/GenBank/DDBJ whole genome shotgun (WGS) entry which is preliminary data.</text>
</comment>